<dbReference type="Proteomes" id="UP001163046">
    <property type="component" value="Unassembled WGS sequence"/>
</dbReference>
<proteinExistence type="predicted"/>
<evidence type="ECO:0000313" key="2">
    <source>
        <dbReference type="EMBL" id="KAJ7394180.1"/>
    </source>
</evidence>
<name>A0A9X0A6N2_9CNID</name>
<feature type="compositionally biased region" description="Polar residues" evidence="1">
    <location>
        <begin position="75"/>
        <end position="84"/>
    </location>
</feature>
<feature type="region of interest" description="Disordered" evidence="1">
    <location>
        <begin position="33"/>
        <end position="227"/>
    </location>
</feature>
<protein>
    <submittedName>
        <fullName evidence="2">Uncharacterized protein</fullName>
    </submittedName>
</protein>
<sequence length="227" mass="24530">MLRCMMMGACNACGGPNPADQNRDRHVVAASDSYQYRADFPPSYSTVMDHPERYPTPEASPAVTQNRDRTRTDGSHTVSQTQLQGRPVFTLQSSGNNSSDEDDSDTPPPPYPGLVTSDDEVNVDIATDNSNNTTDNQPDTGSHNVGVVIDDEQSNEPPVSSSCDVPSSEVEDAQNPSTAGAHQAPSDLSTVAESSPQERDNSWNRGDVELSQTDVPHDDETEMVFMI</sequence>
<feature type="compositionally biased region" description="Acidic residues" evidence="1">
    <location>
        <begin position="217"/>
        <end position="227"/>
    </location>
</feature>
<feature type="compositionally biased region" description="Low complexity" evidence="1">
    <location>
        <begin position="156"/>
        <end position="168"/>
    </location>
</feature>
<dbReference type="OrthoDB" id="6369184at2759"/>
<accession>A0A9X0A6N2</accession>
<dbReference type="EMBL" id="MU825397">
    <property type="protein sequence ID" value="KAJ7394180.1"/>
    <property type="molecule type" value="Genomic_DNA"/>
</dbReference>
<organism evidence="2 3">
    <name type="scientific">Desmophyllum pertusum</name>
    <dbReference type="NCBI Taxonomy" id="174260"/>
    <lineage>
        <taxon>Eukaryota</taxon>
        <taxon>Metazoa</taxon>
        <taxon>Cnidaria</taxon>
        <taxon>Anthozoa</taxon>
        <taxon>Hexacorallia</taxon>
        <taxon>Scleractinia</taxon>
        <taxon>Caryophylliina</taxon>
        <taxon>Caryophylliidae</taxon>
        <taxon>Desmophyllum</taxon>
    </lineage>
</organism>
<evidence type="ECO:0000313" key="3">
    <source>
        <dbReference type="Proteomes" id="UP001163046"/>
    </source>
</evidence>
<feature type="compositionally biased region" description="Basic and acidic residues" evidence="1">
    <location>
        <begin position="196"/>
        <end position="208"/>
    </location>
</feature>
<feature type="compositionally biased region" description="Polar residues" evidence="1">
    <location>
        <begin position="174"/>
        <end position="195"/>
    </location>
</feature>
<evidence type="ECO:0000256" key="1">
    <source>
        <dbReference type="SAM" id="MobiDB-lite"/>
    </source>
</evidence>
<reference evidence="2" key="1">
    <citation type="submission" date="2023-01" db="EMBL/GenBank/DDBJ databases">
        <title>Genome assembly of the deep-sea coral Lophelia pertusa.</title>
        <authorList>
            <person name="Herrera S."/>
            <person name="Cordes E."/>
        </authorList>
    </citation>
    <scope>NUCLEOTIDE SEQUENCE</scope>
    <source>
        <strain evidence="2">USNM1676648</strain>
        <tissue evidence="2">Polyp</tissue>
    </source>
</reference>
<comment type="caution">
    <text evidence="2">The sequence shown here is derived from an EMBL/GenBank/DDBJ whole genome shotgun (WGS) entry which is preliminary data.</text>
</comment>
<dbReference type="AlphaFoldDB" id="A0A9X0A6N2"/>
<gene>
    <name evidence="2" type="ORF">OS493_003860</name>
</gene>
<feature type="compositionally biased region" description="Polar residues" evidence="1">
    <location>
        <begin position="127"/>
        <end position="143"/>
    </location>
</feature>
<keyword evidence="3" id="KW-1185">Reference proteome</keyword>